<evidence type="ECO:0000313" key="7">
    <source>
        <dbReference type="Proteomes" id="UP000198859"/>
    </source>
</evidence>
<dbReference type="InterPro" id="IPR013324">
    <property type="entry name" value="RNA_pol_sigma_r3/r4-like"/>
</dbReference>
<accession>A0A1H1XSB2</accession>
<dbReference type="Gene3D" id="1.10.1740.10">
    <property type="match status" value="1"/>
</dbReference>
<dbReference type="InterPro" id="IPR036388">
    <property type="entry name" value="WH-like_DNA-bd_sf"/>
</dbReference>
<evidence type="ECO:0000256" key="4">
    <source>
        <dbReference type="ARBA" id="ARBA00023163"/>
    </source>
</evidence>
<dbReference type="InterPro" id="IPR007630">
    <property type="entry name" value="RNA_pol_sigma70_r4"/>
</dbReference>
<evidence type="ECO:0000259" key="5">
    <source>
        <dbReference type="Pfam" id="PF04545"/>
    </source>
</evidence>
<dbReference type="PANTHER" id="PTHR43133:SF66">
    <property type="entry name" value="ECF RNA POLYMERASE SIGMA FACTOR SIGK"/>
    <property type="match status" value="1"/>
</dbReference>
<keyword evidence="4" id="KW-0804">Transcription</keyword>
<dbReference type="STRING" id="642780.SAMN04488570_3581"/>
<dbReference type="PANTHER" id="PTHR43133">
    <property type="entry name" value="RNA POLYMERASE ECF-TYPE SIGMA FACTO"/>
    <property type="match status" value="1"/>
</dbReference>
<dbReference type="RefSeq" id="WP_091732508.1">
    <property type="nucleotide sequence ID" value="NZ_LT629757.1"/>
</dbReference>
<sequence>MDLRDEVVRDAAAGDPHAFRLLYDAVAPRVLAYLRARGVDDPEGLTSEVFLAVFPRLPRLEGGAAGLRTLVFSVAHARAVDDVRRRQRHPVSYPYEPDHDDRVVASAEHHAVESLEAGRALALMDRLGEDQRAAVMLRIIGDLTLEETAGVMGKTVPAVKQLQRRGLEHLRRLMTAEGAR</sequence>
<dbReference type="InterPro" id="IPR013325">
    <property type="entry name" value="RNA_pol_sigma_r2"/>
</dbReference>
<dbReference type="Gene3D" id="1.10.10.10">
    <property type="entry name" value="Winged helix-like DNA-binding domain superfamily/Winged helix DNA-binding domain"/>
    <property type="match status" value="1"/>
</dbReference>
<comment type="similarity">
    <text evidence="1">Belongs to the sigma-70 factor family. ECF subfamily.</text>
</comment>
<evidence type="ECO:0000256" key="1">
    <source>
        <dbReference type="ARBA" id="ARBA00010641"/>
    </source>
</evidence>
<proteinExistence type="inferred from homology"/>
<dbReference type="CDD" id="cd06171">
    <property type="entry name" value="Sigma70_r4"/>
    <property type="match status" value="1"/>
</dbReference>
<organism evidence="6 7">
    <name type="scientific">Nocardioides scoriae</name>
    <dbReference type="NCBI Taxonomy" id="642780"/>
    <lineage>
        <taxon>Bacteria</taxon>
        <taxon>Bacillati</taxon>
        <taxon>Actinomycetota</taxon>
        <taxon>Actinomycetes</taxon>
        <taxon>Propionibacteriales</taxon>
        <taxon>Nocardioidaceae</taxon>
        <taxon>Nocardioides</taxon>
    </lineage>
</organism>
<evidence type="ECO:0000313" key="6">
    <source>
        <dbReference type="EMBL" id="SDT12042.1"/>
    </source>
</evidence>
<dbReference type="AlphaFoldDB" id="A0A1H1XSB2"/>
<dbReference type="Proteomes" id="UP000198859">
    <property type="component" value="Chromosome I"/>
</dbReference>
<keyword evidence="3" id="KW-0731">Sigma factor</keyword>
<dbReference type="PROSITE" id="PS00626">
    <property type="entry name" value="RCC1_2"/>
    <property type="match status" value="1"/>
</dbReference>
<dbReference type="GO" id="GO:0016987">
    <property type="term" value="F:sigma factor activity"/>
    <property type="evidence" value="ECO:0007669"/>
    <property type="project" value="UniProtKB-KW"/>
</dbReference>
<dbReference type="Pfam" id="PF04545">
    <property type="entry name" value="Sigma70_r4"/>
    <property type="match status" value="1"/>
</dbReference>
<dbReference type="NCBIfam" id="TIGR02937">
    <property type="entry name" value="sigma70-ECF"/>
    <property type="match status" value="1"/>
</dbReference>
<dbReference type="InterPro" id="IPR000408">
    <property type="entry name" value="Reg_chr_condens"/>
</dbReference>
<evidence type="ECO:0000256" key="2">
    <source>
        <dbReference type="ARBA" id="ARBA00023015"/>
    </source>
</evidence>
<dbReference type="SUPFAM" id="SSF88946">
    <property type="entry name" value="Sigma2 domain of RNA polymerase sigma factors"/>
    <property type="match status" value="1"/>
</dbReference>
<dbReference type="OrthoDB" id="5501064at2"/>
<feature type="domain" description="RNA polymerase sigma-70 region 4" evidence="5">
    <location>
        <begin position="123"/>
        <end position="171"/>
    </location>
</feature>
<gene>
    <name evidence="6" type="ORF">SAMN04488570_3581</name>
</gene>
<name>A0A1H1XSB2_9ACTN</name>
<protein>
    <submittedName>
        <fullName evidence="6">RNA polymerase sigma-70 factor, ECF subfamily</fullName>
    </submittedName>
</protein>
<reference evidence="7" key="1">
    <citation type="submission" date="2016-10" db="EMBL/GenBank/DDBJ databases">
        <authorList>
            <person name="Varghese N."/>
            <person name="Submissions S."/>
        </authorList>
    </citation>
    <scope>NUCLEOTIDE SEQUENCE [LARGE SCALE GENOMIC DNA]</scope>
    <source>
        <strain evidence="7">DSM 22127</strain>
    </source>
</reference>
<dbReference type="SUPFAM" id="SSF88659">
    <property type="entry name" value="Sigma3 and sigma4 domains of RNA polymerase sigma factors"/>
    <property type="match status" value="1"/>
</dbReference>
<keyword evidence="7" id="KW-1185">Reference proteome</keyword>
<keyword evidence="2" id="KW-0805">Transcription regulation</keyword>
<dbReference type="EMBL" id="LT629757">
    <property type="protein sequence ID" value="SDT12042.1"/>
    <property type="molecule type" value="Genomic_DNA"/>
</dbReference>
<dbReference type="InterPro" id="IPR014284">
    <property type="entry name" value="RNA_pol_sigma-70_dom"/>
</dbReference>
<dbReference type="GO" id="GO:0006352">
    <property type="term" value="P:DNA-templated transcription initiation"/>
    <property type="evidence" value="ECO:0007669"/>
    <property type="project" value="InterPro"/>
</dbReference>
<evidence type="ECO:0000256" key="3">
    <source>
        <dbReference type="ARBA" id="ARBA00023082"/>
    </source>
</evidence>
<dbReference type="InterPro" id="IPR039425">
    <property type="entry name" value="RNA_pol_sigma-70-like"/>
</dbReference>